<dbReference type="InterPro" id="IPR038770">
    <property type="entry name" value="Na+/solute_symporter_sf"/>
</dbReference>
<comment type="subcellular location">
    <subcellularLocation>
        <location evidence="1">Cell membrane</location>
        <topology evidence="1">Multi-pass membrane protein</topology>
    </subcellularLocation>
</comment>
<feature type="transmembrane region" description="Helical" evidence="10">
    <location>
        <begin position="116"/>
        <end position="138"/>
    </location>
</feature>
<keyword evidence="2" id="KW-0813">Transport</keyword>
<dbReference type="Proteomes" id="UP000760480">
    <property type="component" value="Unassembled WGS sequence"/>
</dbReference>
<evidence type="ECO:0000256" key="10">
    <source>
        <dbReference type="SAM" id="Phobius"/>
    </source>
</evidence>
<comment type="caution">
    <text evidence="12">The sequence shown here is derived from an EMBL/GenBank/DDBJ whole genome shotgun (WGS) entry which is preliminary data.</text>
</comment>
<reference evidence="12 13" key="1">
    <citation type="submission" date="2019-03" db="EMBL/GenBank/DDBJ databases">
        <title>Metabolic reconstructions from genomes of highly enriched 'Candidatus Accumulibacter' and 'Candidatus Competibacter' bioreactor populations.</title>
        <authorList>
            <person name="Annavajhala M.K."/>
            <person name="Welles L."/>
            <person name="Abbas B."/>
            <person name="Sorokin D."/>
            <person name="Park H."/>
            <person name="Van Loosdrecht M."/>
            <person name="Chandran K."/>
        </authorList>
    </citation>
    <scope>NUCLEOTIDE SEQUENCE [LARGE SCALE GENOMIC DNA]</scope>
    <source>
        <strain evidence="12 13">SBR_G</strain>
    </source>
</reference>
<evidence type="ECO:0000256" key="1">
    <source>
        <dbReference type="ARBA" id="ARBA00004651"/>
    </source>
</evidence>
<feature type="transmembrane region" description="Helical" evidence="10">
    <location>
        <begin position="57"/>
        <end position="80"/>
    </location>
</feature>
<feature type="transmembrane region" description="Helical" evidence="10">
    <location>
        <begin position="363"/>
        <end position="381"/>
    </location>
</feature>
<protein>
    <submittedName>
        <fullName evidence="12">Sodium:proton antiporter</fullName>
    </submittedName>
</protein>
<dbReference type="PANTHER" id="PTHR32507:SF0">
    <property type="entry name" value="NA(+)_H(+) ANTIPORTER 2-RELATED"/>
    <property type="match status" value="1"/>
</dbReference>
<keyword evidence="8 10" id="KW-0472">Membrane</keyword>
<evidence type="ECO:0000259" key="11">
    <source>
        <dbReference type="Pfam" id="PF00999"/>
    </source>
</evidence>
<evidence type="ECO:0000256" key="3">
    <source>
        <dbReference type="ARBA" id="ARBA00022449"/>
    </source>
</evidence>
<organism evidence="12 13">
    <name type="scientific">Candidatus Competibacter phosphatis</name>
    <dbReference type="NCBI Taxonomy" id="221280"/>
    <lineage>
        <taxon>Bacteria</taxon>
        <taxon>Pseudomonadati</taxon>
        <taxon>Pseudomonadota</taxon>
        <taxon>Gammaproteobacteria</taxon>
        <taxon>Candidatus Competibacteraceae</taxon>
        <taxon>Candidatus Competibacter</taxon>
    </lineage>
</organism>
<evidence type="ECO:0000256" key="2">
    <source>
        <dbReference type="ARBA" id="ARBA00022448"/>
    </source>
</evidence>
<keyword evidence="4" id="KW-1003">Cell membrane</keyword>
<accession>A0ABX1TPE4</accession>
<keyword evidence="5 10" id="KW-0812">Transmembrane</keyword>
<dbReference type="Gene3D" id="3.40.50.720">
    <property type="entry name" value="NAD(P)-binding Rossmann-like Domain"/>
    <property type="match status" value="1"/>
</dbReference>
<name>A0ABX1TPE4_9GAMM</name>
<keyword evidence="13" id="KW-1185">Reference proteome</keyword>
<dbReference type="PANTHER" id="PTHR32507">
    <property type="entry name" value="NA(+)/H(+) ANTIPORTER 1"/>
    <property type="match status" value="1"/>
</dbReference>
<dbReference type="EMBL" id="SPMZ01000031">
    <property type="protein sequence ID" value="NMQ19785.1"/>
    <property type="molecule type" value="Genomic_DNA"/>
</dbReference>
<evidence type="ECO:0000256" key="8">
    <source>
        <dbReference type="ARBA" id="ARBA00023136"/>
    </source>
</evidence>
<dbReference type="Gene3D" id="1.20.1530.20">
    <property type="match status" value="1"/>
</dbReference>
<evidence type="ECO:0000256" key="7">
    <source>
        <dbReference type="ARBA" id="ARBA00023065"/>
    </source>
</evidence>
<evidence type="ECO:0000313" key="13">
    <source>
        <dbReference type="Proteomes" id="UP000760480"/>
    </source>
</evidence>
<feature type="transmembrane region" description="Helical" evidence="10">
    <location>
        <begin position="270"/>
        <end position="287"/>
    </location>
</feature>
<sequence>MHDFIPLTIAAILLVGVGAQWLAWWLGLPAILPLLAVGIIAGPITGWLNPDRLLGELLFPMVSLGVAVILFEGALTLRFAEIRGQARVVRNLVSFGALINWLLIALATRVCMDLPWSMALLFGALVTVTGPTVVAPLLRSVRPQREIASILRWEGILIDPIGALLAVLVFEFTVAEQDQVQNTLLLFGTTVVAGTLLGLAGAWLLANLMRRQLLPEYLHRIGSLALVLGVFAFANAFAAESGLLAVTVMGMRLANTENLIVEDILNFKETLTLLLISILFIVLAARLDPHAFAGMGWGAFGVMLAILFVARPVTVWLSAIGSKLDWRQKTVLAWIAPRGIVAAAVSALFALQLERLGHAEARTLVALTFLVILVTVILQSLTAKAVVKKLGLAAPPPRGVLMTGATRVGHAIAKALHERDIPVILADPVWQNLRPTRMAGIPVYHGNVLSEHADTYLDLTGIGKLLAMSLWMERNTLAGLYFRPLFGAEHVYTLRLDEERDSINRNRVTPSYRTARLFGEQVTFARLQDRLDQGHTIRATPLTANFDFAAFREKWGEQTIPLFALDPKGKLRVFSTRETLQPSAGWTVLSLLPPTEPNRGGKDKNQGQGKAA</sequence>
<dbReference type="Pfam" id="PF00999">
    <property type="entry name" value="Na_H_Exchanger"/>
    <property type="match status" value="1"/>
</dbReference>
<feature type="transmembrane region" description="Helical" evidence="10">
    <location>
        <begin position="92"/>
        <end position="110"/>
    </location>
</feature>
<dbReference type="RefSeq" id="WP_169249045.1">
    <property type="nucleotide sequence ID" value="NZ_SPMZ01000031.1"/>
</dbReference>
<feature type="domain" description="Cation/H+ exchanger transmembrane" evidence="11">
    <location>
        <begin position="16"/>
        <end position="389"/>
    </location>
</feature>
<evidence type="ECO:0000256" key="9">
    <source>
        <dbReference type="SAM" id="MobiDB-lite"/>
    </source>
</evidence>
<feature type="transmembrane region" description="Helical" evidence="10">
    <location>
        <begin position="226"/>
        <end position="250"/>
    </location>
</feature>
<gene>
    <name evidence="12" type="ORF">E4P82_11590</name>
</gene>
<feature type="transmembrane region" description="Helical" evidence="10">
    <location>
        <begin position="331"/>
        <end position="351"/>
    </location>
</feature>
<evidence type="ECO:0000256" key="5">
    <source>
        <dbReference type="ARBA" id="ARBA00022692"/>
    </source>
</evidence>
<dbReference type="InterPro" id="IPR006153">
    <property type="entry name" value="Cation/H_exchanger_TM"/>
</dbReference>
<evidence type="ECO:0000256" key="6">
    <source>
        <dbReference type="ARBA" id="ARBA00022989"/>
    </source>
</evidence>
<evidence type="ECO:0000313" key="12">
    <source>
        <dbReference type="EMBL" id="NMQ19785.1"/>
    </source>
</evidence>
<proteinExistence type="predicted"/>
<feature type="transmembrane region" description="Helical" evidence="10">
    <location>
        <begin position="184"/>
        <end position="205"/>
    </location>
</feature>
<keyword evidence="6 10" id="KW-1133">Transmembrane helix</keyword>
<feature type="transmembrane region" description="Helical" evidence="10">
    <location>
        <begin position="299"/>
        <end position="319"/>
    </location>
</feature>
<evidence type="ECO:0000256" key="4">
    <source>
        <dbReference type="ARBA" id="ARBA00022475"/>
    </source>
</evidence>
<keyword evidence="3" id="KW-0050">Antiport</keyword>
<feature type="transmembrane region" description="Helical" evidence="10">
    <location>
        <begin position="150"/>
        <end position="172"/>
    </location>
</feature>
<keyword evidence="7" id="KW-0406">Ion transport</keyword>
<feature type="region of interest" description="Disordered" evidence="9">
    <location>
        <begin position="591"/>
        <end position="612"/>
    </location>
</feature>